<protein>
    <submittedName>
        <fullName evidence="2">Uncharacterized protein</fullName>
    </submittedName>
</protein>
<keyword evidence="1" id="KW-0472">Membrane</keyword>
<feature type="transmembrane region" description="Helical" evidence="1">
    <location>
        <begin position="12"/>
        <end position="34"/>
    </location>
</feature>
<organism evidence="2 3">
    <name type="scientific">Penicillium roqueforti (strain FM164)</name>
    <dbReference type="NCBI Taxonomy" id="1365484"/>
    <lineage>
        <taxon>Eukaryota</taxon>
        <taxon>Fungi</taxon>
        <taxon>Dikarya</taxon>
        <taxon>Ascomycota</taxon>
        <taxon>Pezizomycotina</taxon>
        <taxon>Eurotiomycetes</taxon>
        <taxon>Eurotiomycetidae</taxon>
        <taxon>Eurotiales</taxon>
        <taxon>Aspergillaceae</taxon>
        <taxon>Penicillium</taxon>
    </lineage>
</organism>
<dbReference type="EMBL" id="HG792057">
    <property type="protein sequence ID" value="CDM38613.1"/>
    <property type="molecule type" value="Genomic_DNA"/>
</dbReference>
<evidence type="ECO:0000313" key="3">
    <source>
        <dbReference type="Proteomes" id="UP000030686"/>
    </source>
</evidence>
<gene>
    <name evidence="2" type="ORF">PROQFM164_S43g000002</name>
</gene>
<evidence type="ECO:0000313" key="2">
    <source>
        <dbReference type="EMBL" id="CDM38613.1"/>
    </source>
</evidence>
<accession>W6R9R8</accession>
<keyword evidence="1" id="KW-1133">Transmembrane helix</keyword>
<dbReference type="AlphaFoldDB" id="W6R9R8"/>
<keyword evidence="1" id="KW-0812">Transmembrane</keyword>
<proteinExistence type="predicted"/>
<keyword evidence="3" id="KW-1185">Reference proteome</keyword>
<dbReference type="Proteomes" id="UP000030686">
    <property type="component" value="Unassembled WGS sequence"/>
</dbReference>
<reference evidence="2" key="1">
    <citation type="journal article" date="2014" name="Nat. Commun.">
        <title>Multiple recent horizontal transfers of a large genomic region in cheese making fungi.</title>
        <authorList>
            <person name="Cheeseman K."/>
            <person name="Ropars J."/>
            <person name="Renault P."/>
            <person name="Dupont J."/>
            <person name="Gouzy J."/>
            <person name="Branca A."/>
            <person name="Abraham A.L."/>
            <person name="Ceppi M."/>
            <person name="Conseiller E."/>
            <person name="Debuchy R."/>
            <person name="Malagnac F."/>
            <person name="Goarin A."/>
            <person name="Silar P."/>
            <person name="Lacoste S."/>
            <person name="Sallet E."/>
            <person name="Bensimon A."/>
            <person name="Giraud T."/>
            <person name="Brygoo Y."/>
        </authorList>
    </citation>
    <scope>NUCLEOTIDE SEQUENCE [LARGE SCALE GENOMIC DNA]</scope>
    <source>
        <strain evidence="2">FM164</strain>
    </source>
</reference>
<name>W6R9R8_PENRF</name>
<evidence type="ECO:0000256" key="1">
    <source>
        <dbReference type="SAM" id="Phobius"/>
    </source>
</evidence>
<sequence>MSSNHGMIHWFSIFVGTLFAIYAAAYTASVHIVFGRSVSLIKVLAILTITPPDLSAGPFISVLD</sequence>